<proteinExistence type="inferred from homology"/>
<evidence type="ECO:0000256" key="6">
    <source>
        <dbReference type="ARBA" id="ARBA00022825"/>
    </source>
</evidence>
<comment type="function">
    <text evidence="9">Assembly protein: Plays a major role in capsid assembly. Acts as a scaffold protein by binding major capsid protein. Multimerizes in the nucleus such as major capsid protein forms the icosahedral T=16 capsid. Cleaved by assemblin after capsid completion. The cleavages products are evicted from the capsid before or during DNA packaging.</text>
</comment>
<feature type="compositionally biased region" description="Low complexity" evidence="10">
    <location>
        <begin position="500"/>
        <end position="528"/>
    </location>
</feature>
<keyword evidence="2 9" id="KW-1048">Host nucleus</keyword>
<dbReference type="PRINTS" id="PR00236">
    <property type="entry name" value="HSVCAPSIDP40"/>
</dbReference>
<feature type="chain" id="PRO_5031636941" description="Assembly protein" evidence="9">
    <location>
        <begin position="247"/>
        <end position="562"/>
    </location>
</feature>
<evidence type="ECO:0000256" key="8">
    <source>
        <dbReference type="ARBA" id="ARBA00023200"/>
    </source>
</evidence>
<feature type="chain" id="PRO_5031636942" description="Assemblin" evidence="9">
    <location>
        <begin position="1"/>
        <end position="246"/>
    </location>
</feature>
<feature type="region of interest" description="Disordered" evidence="10">
    <location>
        <begin position="493"/>
        <end position="539"/>
    </location>
</feature>
<keyword evidence="4 9" id="KW-0645">Protease</keyword>
<organism evidence="11">
    <name type="scientific">Bovine alphaherpesvirus 2</name>
    <dbReference type="NCBI Taxonomy" id="10295"/>
    <lineage>
        <taxon>Viruses</taxon>
        <taxon>Duplodnaviria</taxon>
        <taxon>Heunggongvirae</taxon>
        <taxon>Peploviricota</taxon>
        <taxon>Herviviricetes</taxon>
        <taxon>Herpesvirales</taxon>
        <taxon>Orthoherpesviridae</taxon>
        <taxon>Alphaherpesvirinae</taxon>
        <taxon>Simplexvirus</taxon>
        <taxon>Simplexvirus bovinealpha2</taxon>
    </lineage>
</organism>
<dbReference type="GO" id="GO:0042025">
    <property type="term" value="C:host cell nucleus"/>
    <property type="evidence" value="ECO:0007669"/>
    <property type="project" value="UniProtKB-SubCell"/>
</dbReference>
<evidence type="ECO:0000256" key="9">
    <source>
        <dbReference type="HAMAP-Rule" id="MF_04008"/>
    </source>
</evidence>
<dbReference type="GO" id="GO:0042802">
    <property type="term" value="F:identical protein binding"/>
    <property type="evidence" value="ECO:0007669"/>
    <property type="project" value="UniProtKB-UniRule"/>
</dbReference>
<comment type="subunit">
    <molecule>Assemblin</molecule>
    <text evidence="9">Exists in a monomer-dimer equilibrium with the dimer being the active species.</text>
</comment>
<dbReference type="EMBL" id="MT862164">
    <property type="protein sequence ID" value="QPO25235.1"/>
    <property type="molecule type" value="Genomic_DNA"/>
</dbReference>
<keyword evidence="6 9" id="KW-0720">Serine protease</keyword>
<name>A0A7T1L7L7_9ALPH</name>
<dbReference type="GO" id="GO:0030430">
    <property type="term" value="C:host cell cytoplasm"/>
    <property type="evidence" value="ECO:0007669"/>
    <property type="project" value="UniProtKB-SubCell"/>
</dbReference>
<dbReference type="Pfam" id="PF00716">
    <property type="entry name" value="Peptidase_S21"/>
    <property type="match status" value="1"/>
</dbReference>
<comment type="subcellular location">
    <molecule>Capsid scaffolding protein</molecule>
    <subcellularLocation>
        <location evidence="9">Host cytoplasm</location>
    </subcellularLocation>
</comment>
<feature type="region of interest" description="Disordered" evidence="10">
    <location>
        <begin position="264"/>
        <end position="287"/>
    </location>
</feature>
<feature type="active site" description="Charge relay system" evidence="9">
    <location>
        <position position="128"/>
    </location>
</feature>
<evidence type="ECO:0000256" key="4">
    <source>
        <dbReference type="ARBA" id="ARBA00022670"/>
    </source>
</evidence>
<feature type="region of interest" description="Interaction with major capsid protein" evidence="9">
    <location>
        <begin position="542"/>
        <end position="562"/>
    </location>
</feature>
<dbReference type="GO" id="GO:0019076">
    <property type="term" value="P:viral release from host cell"/>
    <property type="evidence" value="ECO:0007669"/>
    <property type="project" value="UniProtKB-UniRule"/>
</dbReference>
<protein>
    <recommendedName>
        <fullName evidence="9">Capsid scaffolding protein</fullName>
    </recommendedName>
    <alternativeName>
        <fullName evidence="9">Protease precursor</fullName>
        <shortName evidence="9">pPR</shortName>
    </alternativeName>
    <component>
        <recommendedName>
            <fullName evidence="9">Assemblin</fullName>
            <ecNumber evidence="9">3.4.21.97</ecNumber>
        </recommendedName>
        <alternativeName>
            <fullName evidence="9">Protease</fullName>
            <shortName evidence="9">Pr</shortName>
        </alternativeName>
    </component>
    <component>
        <recommendedName>
            <fullName evidence="9">Assembly protein</fullName>
            <shortName evidence="9">AP</shortName>
        </recommendedName>
        <alternativeName>
            <fullName evidence="9">Capsid assembly protein</fullName>
        </alternativeName>
    </component>
</protein>
<comment type="function">
    <text evidence="9">Capsid scaffolding protein: Acts as a scaffold protein by binding major capsid protein in the cytoplasm, inducing the nuclear localization of both proteins. Multimerizes in the nucleus such as major capsid protein forms the icosahedral T=16 capsid. Autocatalytic cleavage releases the assembly protein, and subsequently abolishes interaction with major capsid protein. Cleavages products are evicted from the capsid before or during DNA packaging.</text>
</comment>
<feature type="active site" description="Charge relay system" evidence="9">
    <location>
        <position position="60"/>
    </location>
</feature>
<comment type="PTM">
    <text evidence="9">Capsid scaffolding protein: Capsid scaffolding protein is cleaved by assemblin after formation of the spherical procapsid. As a result, the capsid obtains its mature, icosahedral shape. Cleavages occur at two or more sites: release (R-site) and maturation (M-site).</text>
</comment>
<feature type="site" description="Cleavage; by assemblin; Release site" evidence="9">
    <location>
        <begin position="246"/>
        <end position="247"/>
    </location>
</feature>
<accession>A0A7T1L7L7</accession>
<evidence type="ECO:0000256" key="1">
    <source>
        <dbReference type="ARBA" id="ARBA00022553"/>
    </source>
</evidence>
<reference evidence="11" key="1">
    <citation type="journal article" date="2020" name="Arch.">
        <title>Full genome sequence of bovine alphaherpesvirus 2 (BoHV-2).</title>
        <authorList>
            <person name="Pfaff F."/>
            <person name="Neubauer-Juric A."/>
            <person name="Krebs S."/>
            <person name="Hauser A."/>
            <person name="Singer S."/>
            <person name="Blum H."/>
            <person name="Hoffmann B."/>
        </authorList>
    </citation>
    <scope>NUCLEOTIDE SEQUENCE</scope>
    <source>
        <strain evidence="11">Riems 8/85</strain>
    </source>
</reference>
<comment type="catalytic activity">
    <reaction evidence="9">
        <text>Cleaves -Ala-|-Ser- and -Ala-|-Ala- bonds in the scaffold protein.</text>
        <dbReference type="EC" id="3.4.21.97"/>
    </reaction>
</comment>
<dbReference type="HAMAP" id="MF_04008">
    <property type="entry name" value="HSV_SCAF"/>
    <property type="match status" value="1"/>
</dbReference>
<keyword evidence="7 9" id="KW-0118">Viral capsid assembly</keyword>
<feature type="compositionally biased region" description="Basic and acidic residues" evidence="10">
    <location>
        <begin position="398"/>
        <end position="407"/>
    </location>
</feature>
<gene>
    <name evidence="11" type="primary">UL26</name>
</gene>
<evidence type="ECO:0000256" key="2">
    <source>
        <dbReference type="ARBA" id="ARBA00022562"/>
    </source>
</evidence>
<keyword evidence="8 9" id="KW-1035">Host cytoplasm</keyword>
<comment type="subcellular location">
    <molecule>Assembly protein</molecule>
    <subcellularLocation>
        <location evidence="9">Host nucleus</location>
    </subcellularLocation>
</comment>
<keyword evidence="1 9" id="KW-0597">Phosphoprotein</keyword>
<comment type="caution">
    <text evidence="9">Lacks conserved residue(s) required for the propagation of feature annotation.</text>
</comment>
<feature type="site" description="Cleavage; by assemblin; Tail site" evidence="9">
    <location>
        <begin position="537"/>
        <end position="538"/>
    </location>
</feature>
<dbReference type="EC" id="3.4.21.97" evidence="9"/>
<evidence type="ECO:0000256" key="3">
    <source>
        <dbReference type="ARBA" id="ARBA00022612"/>
    </source>
</evidence>
<dbReference type="GO" id="GO:0006508">
    <property type="term" value="P:proteolysis"/>
    <property type="evidence" value="ECO:0007669"/>
    <property type="project" value="UniProtKB-KW"/>
</dbReference>
<dbReference type="InterPro" id="IPR001847">
    <property type="entry name" value="Peptidase_S21"/>
</dbReference>
<keyword evidence="3 9" id="KW-1188">Viral release from host cell</keyword>
<dbReference type="GO" id="GO:0039708">
    <property type="term" value="P:nuclear capsid assembly"/>
    <property type="evidence" value="ECO:0007669"/>
    <property type="project" value="UniProtKB-ARBA"/>
</dbReference>
<dbReference type="InterPro" id="IPR035443">
    <property type="entry name" value="Herpes_virus_sf"/>
</dbReference>
<comment type="function">
    <text evidence="9">Assemblin: Protease that plays an essential role in virion assembly within the nucleus. Catalyzes the cleavage of the assembly protein after formation of the spherical procapsid. By that cleavage, the capsid matures and gains its icosahedral shape. The cleavage sites seem to include -Ala-Ser-, -Ala-Ala-, as well as Ala-Thr bonds. Assemblin and cleavages products are evicted from the capsid before or during DNA packaging.</text>
</comment>
<comment type="subunit">
    <molecule>Capsid scaffolding protein</molecule>
    <text evidence="9">Homomultimer. Interacts with major capsid protein.</text>
</comment>
<feature type="active site" description="Charge relay system" evidence="9">
    <location>
        <position position="147"/>
    </location>
</feature>
<comment type="domain">
    <text evidence="9">Region of interaction between pPR and pAP is called Amino conserved domain (ACD). The region of interaction with major capsid protein is called carboxyl conserved domain (CCD).</text>
</comment>
<dbReference type="GO" id="GO:0004252">
    <property type="term" value="F:serine-type endopeptidase activity"/>
    <property type="evidence" value="ECO:0007669"/>
    <property type="project" value="UniProtKB-UniRule"/>
</dbReference>
<dbReference type="SUPFAM" id="SSF50789">
    <property type="entry name" value="Herpes virus serine proteinase, assemblin"/>
    <property type="match status" value="1"/>
</dbReference>
<comment type="similarity">
    <text evidence="9">Belongs to the herpesviridae capsid scaffolding protein family.</text>
</comment>
<sequence>MSGREGDTDRESGRTRAVPIYVAGFLALYEGGDGGELALPREVVSSALPPSGPVPINVDHRAQCEVGRVLTIVDDPRGPFFVGLVSCAQLEQVLEEAASAALFERRGPPLSREERLLYLITNYLPSVSLSSRRLEPGDTSWEDLFRHVALCVIGRRLGTIVTYDVSISGAVAPFQHLSTSSRDAAIREAEAASLALRDREWAPGGDALARTLLSTAVNSMMLRDRWSLVSERRRQAGIAGHTYLQASEAFGIWGAGPTCAPSGGYKEHARSPRATASPEAGSSGTFSSVQVIGAPLPTAHMNQGPPAAPQARPSGDDSYLWIPAAHYNQLVAAQPNHCQQQHMQFPRVSQGGPMGPPYGHPIYTTPFYGLGAVAPGVSPLETQIAALVGAIAADRQATDRNAAELRSQRGGKRRRNDYDDDDGSPPRYHGRDVPYYPGEGAPIRRAPEQRRPAVPSPDDTITALIGAVSSLQQELAHMRSQVAVCAVPTTAPAPQPLPPSSQSVAQTTQGHQPQIPIQTTSATPQPAAAEPPPQVDASGVAKVDVDARRAADLFVAHMMGGR</sequence>
<comment type="subcellular location">
    <molecule>Assemblin</molecule>
    <subcellularLocation>
        <location evidence="9">Host nucleus</location>
    </subcellularLocation>
</comment>
<evidence type="ECO:0000256" key="5">
    <source>
        <dbReference type="ARBA" id="ARBA00022801"/>
    </source>
</evidence>
<feature type="region of interest" description="Disordered" evidence="10">
    <location>
        <begin position="398"/>
        <end position="458"/>
    </location>
</feature>
<evidence type="ECO:0000256" key="10">
    <source>
        <dbReference type="SAM" id="MobiDB-lite"/>
    </source>
</evidence>
<comment type="subunit">
    <molecule>Assembly protein</molecule>
    <text evidence="9">Homomultimer. Interacts with major capsid protein.</text>
</comment>
<feature type="chain" id="PRO_5031636940" description="Capsid scaffolding protein" evidence="9">
    <location>
        <begin position="1"/>
        <end position="562"/>
    </location>
</feature>
<dbReference type="Proteomes" id="UP001147787">
    <property type="component" value="Segment"/>
</dbReference>
<keyword evidence="5 9" id="KW-0378">Hydrolase</keyword>
<dbReference type="Gene3D" id="3.20.16.10">
    <property type="entry name" value="Herpesvirus/Caudovirus protease domain"/>
    <property type="match status" value="1"/>
</dbReference>
<evidence type="ECO:0000256" key="7">
    <source>
        <dbReference type="ARBA" id="ARBA00022950"/>
    </source>
</evidence>
<evidence type="ECO:0000313" key="11">
    <source>
        <dbReference type="EMBL" id="QPO25235.1"/>
    </source>
</evidence>